<accession>A0A8H4VTF9</accession>
<dbReference type="Proteomes" id="UP000521872">
    <property type="component" value="Unassembled WGS sequence"/>
</dbReference>
<keyword evidence="2" id="KW-1185">Reference proteome</keyword>
<proteinExistence type="predicted"/>
<name>A0A8H4VTF9_9AGAR</name>
<dbReference type="AlphaFoldDB" id="A0A8H4VTF9"/>
<reference evidence="1 2" key="1">
    <citation type="submission" date="2019-12" db="EMBL/GenBank/DDBJ databases">
        <authorList>
            <person name="Floudas D."/>
            <person name="Bentzer J."/>
            <person name="Ahren D."/>
            <person name="Johansson T."/>
            <person name="Persson P."/>
            <person name="Tunlid A."/>
        </authorList>
    </citation>
    <scope>NUCLEOTIDE SEQUENCE [LARGE SCALE GENOMIC DNA]</scope>
    <source>
        <strain evidence="1 2">CBS 102.39</strain>
    </source>
</reference>
<evidence type="ECO:0000313" key="2">
    <source>
        <dbReference type="Proteomes" id="UP000521872"/>
    </source>
</evidence>
<evidence type="ECO:0000313" key="1">
    <source>
        <dbReference type="EMBL" id="KAF4622136.1"/>
    </source>
</evidence>
<sequence length="104" mass="11056">MPHRVAVLVDSQHLPPKGKPYQAISPGATYYAAFSLGFSESPFQLSSMKFATTFTAIILAAMAYGVQAAPRPAEITNDMVDLVARGCSCRKVGNEWVCGGSTCP</sequence>
<comment type="caution">
    <text evidence="1">The sequence shown here is derived from an EMBL/GenBank/DDBJ whole genome shotgun (WGS) entry which is preliminary data.</text>
</comment>
<organism evidence="1 2">
    <name type="scientific">Agrocybe pediades</name>
    <dbReference type="NCBI Taxonomy" id="84607"/>
    <lineage>
        <taxon>Eukaryota</taxon>
        <taxon>Fungi</taxon>
        <taxon>Dikarya</taxon>
        <taxon>Basidiomycota</taxon>
        <taxon>Agaricomycotina</taxon>
        <taxon>Agaricomycetes</taxon>
        <taxon>Agaricomycetidae</taxon>
        <taxon>Agaricales</taxon>
        <taxon>Agaricineae</taxon>
        <taxon>Strophariaceae</taxon>
        <taxon>Agrocybe</taxon>
    </lineage>
</organism>
<gene>
    <name evidence="1" type="ORF">D9613_009091</name>
</gene>
<protein>
    <submittedName>
        <fullName evidence="1">Uncharacterized protein</fullName>
    </submittedName>
</protein>
<dbReference type="EMBL" id="JAACJL010000002">
    <property type="protein sequence ID" value="KAF4622136.1"/>
    <property type="molecule type" value="Genomic_DNA"/>
</dbReference>